<organism evidence="5 6">
    <name type="scientific">Parnassius mnemosyne</name>
    <name type="common">clouded apollo</name>
    <dbReference type="NCBI Taxonomy" id="213953"/>
    <lineage>
        <taxon>Eukaryota</taxon>
        <taxon>Metazoa</taxon>
        <taxon>Ecdysozoa</taxon>
        <taxon>Arthropoda</taxon>
        <taxon>Hexapoda</taxon>
        <taxon>Insecta</taxon>
        <taxon>Pterygota</taxon>
        <taxon>Neoptera</taxon>
        <taxon>Endopterygota</taxon>
        <taxon>Lepidoptera</taxon>
        <taxon>Glossata</taxon>
        <taxon>Ditrysia</taxon>
        <taxon>Papilionoidea</taxon>
        <taxon>Papilionidae</taxon>
        <taxon>Parnassiinae</taxon>
        <taxon>Parnassini</taxon>
        <taxon>Parnassius</taxon>
        <taxon>Driopa</taxon>
    </lineage>
</organism>
<protein>
    <recommendedName>
        <fullName evidence="7">NEDD8 ultimate buster 1</fullName>
    </recommendedName>
</protein>
<sequence>METNLQHEDLLIKLRSKLNEEKIKLWEPPYLNADKTFSPSLQELAKKYAADLALDPEHVLNALHELQLHSMDRVKANDEFKETGKATFRVKVITLKEKPKIIKIQKMLNVLGTDLINAVANELGIQGSRLKLISNGQIVKQSLSLQEQNLKNGNQLMALVLDTTPEEVKKEDKMYIEMKKTRDDAALLSEYVHDVNDDDDEYIKLEDQSGRTVELPPEERKALLVGMALHERGRAAIKQKDYSLALILLLEADTHFNECRSSLLQTVDNWGILQLDIAWCYAGLRSVGAASDAAHRLAAAERALSDSYGRDQHRLLALKGTTANERVLLMRLYLLQGIVAFHQNKRTEAKLLLEKAEKELNALRVDEEAVCRLMELGWSRAQARVGLRGAAGDPERAHRQLLQRAALRHKARQHDRNLRQQRLLGVCEDGSPVFADSVKALVEMGFARNRAILAIRRSNNDVAEAVRLLQDQPDLFGDLSGEASTTSSEGSPVEIDKALVAELEEMGYNLEEAKAALKLCNNQVDAAAELLLSGNLSSGNLHLDEDAGNPSTSTGEASNKKQKQDREKMKLEREMALNRLSSAIKTDEDDYLDTSLLEEEDYLAEYKSLL</sequence>
<feature type="coiled-coil region" evidence="1">
    <location>
        <begin position="339"/>
        <end position="373"/>
    </location>
</feature>
<evidence type="ECO:0000256" key="1">
    <source>
        <dbReference type="SAM" id="Coils"/>
    </source>
</evidence>
<dbReference type="PROSITE" id="PS50053">
    <property type="entry name" value="UBIQUITIN_2"/>
    <property type="match status" value="1"/>
</dbReference>
<dbReference type="CDD" id="cd17062">
    <property type="entry name" value="Ubl_NUB1"/>
    <property type="match status" value="1"/>
</dbReference>
<evidence type="ECO:0000313" key="5">
    <source>
        <dbReference type="EMBL" id="CAK1588864.1"/>
    </source>
</evidence>
<feature type="region of interest" description="Disordered" evidence="2">
    <location>
        <begin position="542"/>
        <end position="574"/>
    </location>
</feature>
<dbReference type="PROSITE" id="PS50030">
    <property type="entry name" value="UBA"/>
    <property type="match status" value="3"/>
</dbReference>
<evidence type="ECO:0000313" key="6">
    <source>
        <dbReference type="Proteomes" id="UP001314205"/>
    </source>
</evidence>
<dbReference type="SUPFAM" id="SSF46934">
    <property type="entry name" value="UBA-like"/>
    <property type="match status" value="3"/>
</dbReference>
<dbReference type="CDD" id="cd14291">
    <property type="entry name" value="UBA1_NUB1_like"/>
    <property type="match status" value="2"/>
</dbReference>
<dbReference type="InterPro" id="IPR009060">
    <property type="entry name" value="UBA-like_sf"/>
</dbReference>
<dbReference type="Pfam" id="PF00627">
    <property type="entry name" value="UBA"/>
    <property type="match status" value="2"/>
</dbReference>
<dbReference type="InterPro" id="IPR039749">
    <property type="entry name" value="NUB1"/>
</dbReference>
<dbReference type="Proteomes" id="UP001314205">
    <property type="component" value="Unassembled WGS sequence"/>
</dbReference>
<dbReference type="InterPro" id="IPR041207">
    <property type="entry name" value="NUB1_ubiquitin-like_dom"/>
</dbReference>
<dbReference type="EMBL" id="CAVLGL010000083">
    <property type="protein sequence ID" value="CAK1588864.1"/>
    <property type="molecule type" value="Genomic_DNA"/>
</dbReference>
<dbReference type="PANTHER" id="PTHR12948:SF3">
    <property type="entry name" value="NEDD8 ULTIMATE BUSTER 1"/>
    <property type="match status" value="1"/>
</dbReference>
<evidence type="ECO:0000256" key="2">
    <source>
        <dbReference type="SAM" id="MobiDB-lite"/>
    </source>
</evidence>
<dbReference type="Gene3D" id="1.10.8.10">
    <property type="entry name" value="DNA helicase RuvA subunit, C-terminal domain"/>
    <property type="match status" value="3"/>
</dbReference>
<dbReference type="Gene3D" id="3.10.20.90">
    <property type="entry name" value="Phosphatidylinositol 3-kinase Catalytic Subunit, Chain A, domain 1"/>
    <property type="match status" value="1"/>
</dbReference>
<dbReference type="InterPro" id="IPR029071">
    <property type="entry name" value="Ubiquitin-like_domsf"/>
</dbReference>
<reference evidence="5 6" key="1">
    <citation type="submission" date="2023-11" db="EMBL/GenBank/DDBJ databases">
        <authorList>
            <person name="Hedman E."/>
            <person name="Englund M."/>
            <person name="Stromberg M."/>
            <person name="Nyberg Akerstrom W."/>
            <person name="Nylinder S."/>
            <person name="Jareborg N."/>
            <person name="Kallberg Y."/>
            <person name="Kronander E."/>
        </authorList>
    </citation>
    <scope>NUCLEOTIDE SEQUENCE [LARGE SCALE GENOMIC DNA]</scope>
</reference>
<evidence type="ECO:0000259" key="3">
    <source>
        <dbReference type="PROSITE" id="PS50030"/>
    </source>
</evidence>
<dbReference type="GO" id="GO:2000058">
    <property type="term" value="P:regulation of ubiquitin-dependent protein catabolic process"/>
    <property type="evidence" value="ECO:0007669"/>
    <property type="project" value="TreeGrafter"/>
</dbReference>
<comment type="caution">
    <text evidence="5">The sequence shown here is derived from an EMBL/GenBank/DDBJ whole genome shotgun (WGS) entry which is preliminary data.</text>
</comment>
<dbReference type="Pfam" id="PF22562">
    <property type="entry name" value="UBA_7"/>
    <property type="match status" value="1"/>
</dbReference>
<proteinExistence type="predicted"/>
<evidence type="ECO:0000259" key="4">
    <source>
        <dbReference type="PROSITE" id="PS50053"/>
    </source>
</evidence>
<keyword evidence="6" id="KW-1185">Reference proteome</keyword>
<dbReference type="PANTHER" id="PTHR12948">
    <property type="entry name" value="NEDD8 ULTIMATE BUSTER-1 BS4 PROTEIN"/>
    <property type="match status" value="1"/>
</dbReference>
<accession>A0AAV1L479</accession>
<feature type="domain" description="UBA" evidence="3">
    <location>
        <begin position="432"/>
        <end position="472"/>
    </location>
</feature>
<dbReference type="Pfam" id="PF18037">
    <property type="entry name" value="Ubiquitin_5"/>
    <property type="match status" value="1"/>
</dbReference>
<dbReference type="InterPro" id="IPR015940">
    <property type="entry name" value="UBA"/>
</dbReference>
<dbReference type="SMART" id="SM00165">
    <property type="entry name" value="UBA"/>
    <property type="match status" value="3"/>
</dbReference>
<dbReference type="InterPro" id="IPR000626">
    <property type="entry name" value="Ubiquitin-like_dom"/>
</dbReference>
<feature type="compositionally biased region" description="Basic and acidic residues" evidence="2">
    <location>
        <begin position="558"/>
        <end position="574"/>
    </location>
</feature>
<name>A0AAV1L479_9NEOP</name>
<feature type="domain" description="UBA" evidence="3">
    <location>
        <begin position="494"/>
        <end position="534"/>
    </location>
</feature>
<feature type="domain" description="Ubiquitin-like" evidence="4">
    <location>
        <begin position="74"/>
        <end position="160"/>
    </location>
</feature>
<feature type="coiled-coil region" evidence="1">
    <location>
        <begin position="503"/>
        <end position="530"/>
    </location>
</feature>
<dbReference type="SUPFAM" id="SSF54236">
    <property type="entry name" value="Ubiquitin-like"/>
    <property type="match status" value="1"/>
</dbReference>
<dbReference type="CDD" id="cd14270">
    <property type="entry name" value="UBA"/>
    <property type="match status" value="1"/>
</dbReference>
<dbReference type="AlphaFoldDB" id="A0AAV1L479"/>
<keyword evidence="1" id="KW-0175">Coiled coil</keyword>
<feature type="domain" description="UBA" evidence="3">
    <location>
        <begin position="364"/>
        <end position="404"/>
    </location>
</feature>
<gene>
    <name evidence="5" type="ORF">PARMNEM_LOCUS9449</name>
</gene>
<evidence type="ECO:0008006" key="7">
    <source>
        <dbReference type="Google" id="ProtNLM"/>
    </source>
</evidence>